<reference evidence="2" key="1">
    <citation type="submission" date="2014-08" db="EMBL/GenBank/DDBJ databases">
        <authorList>
            <person name="Senf B."/>
            <person name="Petzold A."/>
            <person name="Downie B.R."/>
            <person name="Koch P."/>
            <person name="Platzer M."/>
        </authorList>
    </citation>
    <scope>NUCLEOTIDE SEQUENCE [LARGE SCALE GENOMIC DNA]</scope>
    <source>
        <strain evidence="2">GRZ</strain>
    </source>
</reference>
<dbReference type="Gene3D" id="1.10.790.10">
    <property type="entry name" value="Prion/Doppel protein, beta-ribbon domain"/>
    <property type="match status" value="1"/>
</dbReference>
<feature type="compositionally biased region" description="Basic and acidic residues" evidence="1">
    <location>
        <begin position="61"/>
        <end position="78"/>
    </location>
</feature>
<reference evidence="2" key="3">
    <citation type="submission" date="2025-09" db="UniProtKB">
        <authorList>
            <consortium name="Ensembl"/>
        </authorList>
    </citation>
    <scope>IDENTIFICATION</scope>
</reference>
<protein>
    <submittedName>
        <fullName evidence="2">Prion protein, related sequence 3</fullName>
    </submittedName>
</protein>
<dbReference type="SUPFAM" id="SSF54098">
    <property type="entry name" value="Prion-like"/>
    <property type="match status" value="1"/>
</dbReference>
<evidence type="ECO:0000256" key="1">
    <source>
        <dbReference type="SAM" id="MobiDB-lite"/>
    </source>
</evidence>
<dbReference type="InterPro" id="IPR036924">
    <property type="entry name" value="Prion/Doppel_b-ribbon_dom_sf"/>
</dbReference>
<organism evidence="2 3">
    <name type="scientific">Nothobranchius furzeri</name>
    <name type="common">Turquoise killifish</name>
    <dbReference type="NCBI Taxonomy" id="105023"/>
    <lineage>
        <taxon>Eukaryota</taxon>
        <taxon>Metazoa</taxon>
        <taxon>Chordata</taxon>
        <taxon>Craniata</taxon>
        <taxon>Vertebrata</taxon>
        <taxon>Euteleostomi</taxon>
        <taxon>Actinopterygii</taxon>
        <taxon>Neopterygii</taxon>
        <taxon>Teleostei</taxon>
        <taxon>Neoteleostei</taxon>
        <taxon>Acanthomorphata</taxon>
        <taxon>Ovalentaria</taxon>
        <taxon>Atherinomorphae</taxon>
        <taxon>Cyprinodontiformes</taxon>
        <taxon>Nothobranchiidae</taxon>
        <taxon>Nothobranchius</taxon>
    </lineage>
</organism>
<dbReference type="Ensembl" id="ENSNFUT00015032471.1">
    <property type="protein sequence ID" value="ENSNFUP00015031074.1"/>
    <property type="gene ID" value="ENSNFUG00015015166.1"/>
</dbReference>
<feature type="region of interest" description="Disordered" evidence="1">
    <location>
        <begin position="349"/>
        <end position="376"/>
    </location>
</feature>
<dbReference type="GeneTree" id="ENSGT00530000064873"/>
<dbReference type="GO" id="GO:0051260">
    <property type="term" value="P:protein homooligomerization"/>
    <property type="evidence" value="ECO:0007669"/>
    <property type="project" value="InterPro"/>
</dbReference>
<feature type="compositionally biased region" description="Low complexity" evidence="1">
    <location>
        <begin position="122"/>
        <end position="151"/>
    </location>
</feature>
<proteinExistence type="predicted"/>
<name>A0A8C6M792_NOTFU</name>
<sequence>MHSLANFIFVSVASSCRRKMKFTVATILCLSVLFVHFNLSLATKKGKGGILSVLKKPFKSKTDVNTKSKDTGMKKEKGGYSQQPAGGYPQYPGHPVGYPQQPAGRYPQYPGHPVGYPQQPAGGQYPGHPVGYPQQPGGYPQYPSRPGGYPSYGSYPQYPSFPAGGYPSYAGGYGNYPGSYINHNPNNKILSPHYGGSYGYGGYGGGGGSPFSHSVQQMGYAPSSKSKGFGRSAAMAAAGGAIAGMALGYGMGRFPHPHFHFHSPQEEYYYNYYMYRRYGMKSTDKNDYSRDYKYGELPENFDRFMESCMRRTDLLPEENRNTNKQELTKTKATTTASVIATTTSNNTINNTKAGDLTTISPSQPLNKPEINASTPNEDDTVSIVEIGYPALIKQMKKNCCLDSYFFTSSVTSKGSPDRKAECALRCCVSEVKSPQQTMSKRVRHD</sequence>
<dbReference type="AlphaFoldDB" id="A0A8C6M792"/>
<feature type="region of interest" description="Disordered" evidence="1">
    <location>
        <begin position="61"/>
        <end position="151"/>
    </location>
</feature>
<dbReference type="GO" id="GO:0016020">
    <property type="term" value="C:membrane"/>
    <property type="evidence" value="ECO:0007669"/>
    <property type="project" value="InterPro"/>
</dbReference>
<accession>A0A8C6M792</accession>
<dbReference type="Proteomes" id="UP000694548">
    <property type="component" value="Chromosome sgr18"/>
</dbReference>
<evidence type="ECO:0000313" key="3">
    <source>
        <dbReference type="Proteomes" id="UP000694548"/>
    </source>
</evidence>
<keyword evidence="3" id="KW-1185">Reference proteome</keyword>
<gene>
    <name evidence="2" type="primary">LOC107394240</name>
</gene>
<reference evidence="2" key="2">
    <citation type="submission" date="2025-08" db="UniProtKB">
        <authorList>
            <consortium name="Ensembl"/>
        </authorList>
    </citation>
    <scope>IDENTIFICATION</scope>
</reference>
<evidence type="ECO:0000313" key="2">
    <source>
        <dbReference type="Ensembl" id="ENSNFUP00015031074.1"/>
    </source>
</evidence>
<feature type="compositionally biased region" description="Polar residues" evidence="1">
    <location>
        <begin position="357"/>
        <end position="375"/>
    </location>
</feature>